<accession>A0A381SK88</accession>
<evidence type="ECO:0000256" key="2">
    <source>
        <dbReference type="ARBA" id="ARBA00022448"/>
    </source>
</evidence>
<dbReference type="SUPFAM" id="SSF52540">
    <property type="entry name" value="P-loop containing nucleoside triphosphate hydrolases"/>
    <property type="match status" value="1"/>
</dbReference>
<dbReference type="GO" id="GO:0015807">
    <property type="term" value="P:L-amino acid transport"/>
    <property type="evidence" value="ECO:0007669"/>
    <property type="project" value="TreeGrafter"/>
</dbReference>
<dbReference type="AlphaFoldDB" id="A0A381SK88"/>
<reference evidence="5" key="1">
    <citation type="submission" date="2018-05" db="EMBL/GenBank/DDBJ databases">
        <authorList>
            <person name="Lanie J.A."/>
            <person name="Ng W.-L."/>
            <person name="Kazmierczak K.M."/>
            <person name="Andrzejewski T.M."/>
            <person name="Davidsen T.M."/>
            <person name="Wayne K.J."/>
            <person name="Tettelin H."/>
            <person name="Glass J.I."/>
            <person name="Rusch D."/>
            <person name="Podicherti R."/>
            <person name="Tsui H.-C.T."/>
            <person name="Winkler M.E."/>
        </authorList>
    </citation>
    <scope>NUCLEOTIDE SEQUENCE</scope>
</reference>
<comment type="similarity">
    <text evidence="1">Belongs to the ABC transporter superfamily.</text>
</comment>
<dbReference type="PANTHER" id="PTHR43820">
    <property type="entry name" value="HIGH-AFFINITY BRANCHED-CHAIN AMINO ACID TRANSPORT ATP-BINDING PROTEIN LIVF"/>
    <property type="match status" value="1"/>
</dbReference>
<evidence type="ECO:0000256" key="3">
    <source>
        <dbReference type="ARBA" id="ARBA00022970"/>
    </source>
</evidence>
<dbReference type="Pfam" id="PF00005">
    <property type="entry name" value="ABC_tran"/>
    <property type="match status" value="1"/>
</dbReference>
<keyword evidence="3" id="KW-0029">Amino-acid transport</keyword>
<evidence type="ECO:0000256" key="1">
    <source>
        <dbReference type="ARBA" id="ARBA00005417"/>
    </source>
</evidence>
<dbReference type="PANTHER" id="PTHR43820:SF2">
    <property type="entry name" value="ABC TRANSPORTER ATP-BINDING PROTEIN"/>
    <property type="match status" value="1"/>
</dbReference>
<dbReference type="InterPro" id="IPR003439">
    <property type="entry name" value="ABC_transporter-like_ATP-bd"/>
</dbReference>
<protein>
    <recommendedName>
        <fullName evidence="4">ABC transporter domain-containing protein</fullName>
    </recommendedName>
</protein>
<feature type="domain" description="ABC transporter" evidence="4">
    <location>
        <begin position="1"/>
        <end position="114"/>
    </location>
</feature>
<dbReference type="InterPro" id="IPR052156">
    <property type="entry name" value="BCAA_Transport_ATP-bd_LivF"/>
</dbReference>
<dbReference type="InterPro" id="IPR027417">
    <property type="entry name" value="P-loop_NTPase"/>
</dbReference>
<dbReference type="GO" id="GO:0016887">
    <property type="term" value="F:ATP hydrolysis activity"/>
    <property type="evidence" value="ECO:0007669"/>
    <property type="project" value="InterPro"/>
</dbReference>
<keyword evidence="2" id="KW-0813">Transport</keyword>
<dbReference type="EMBL" id="UINC01003228">
    <property type="protein sequence ID" value="SVA04465.1"/>
    <property type="molecule type" value="Genomic_DNA"/>
</dbReference>
<name>A0A381SK88_9ZZZZ</name>
<evidence type="ECO:0000313" key="5">
    <source>
        <dbReference type="EMBL" id="SVA04465.1"/>
    </source>
</evidence>
<gene>
    <name evidence="5" type="ORF">METZ01_LOCUS57319</name>
</gene>
<dbReference type="GO" id="GO:0005524">
    <property type="term" value="F:ATP binding"/>
    <property type="evidence" value="ECO:0007669"/>
    <property type="project" value="InterPro"/>
</dbReference>
<proteinExistence type="inferred from homology"/>
<dbReference type="GO" id="GO:0015658">
    <property type="term" value="F:branched-chain amino acid transmembrane transporter activity"/>
    <property type="evidence" value="ECO:0007669"/>
    <property type="project" value="TreeGrafter"/>
</dbReference>
<evidence type="ECO:0000259" key="4">
    <source>
        <dbReference type="Pfam" id="PF00005"/>
    </source>
</evidence>
<dbReference type="Gene3D" id="3.40.50.300">
    <property type="entry name" value="P-loop containing nucleotide triphosphate hydrolases"/>
    <property type="match status" value="1"/>
</dbReference>
<organism evidence="5">
    <name type="scientific">marine metagenome</name>
    <dbReference type="NCBI Taxonomy" id="408172"/>
    <lineage>
        <taxon>unclassified sequences</taxon>
        <taxon>metagenomes</taxon>
        <taxon>ecological metagenomes</taxon>
    </lineage>
</organism>
<sequence>MRLISGSLPCSSGELKFLGSNIVQSGGHKRFSTGMSYAPQENIVFDDLTVEENLTIHYRDSSLDRYNALFEKFPRLNERLAQRAGTLSGGEKKLLSFSRVIAEPTQLVLLDEPTEGVQSENMYLMGQVINEEKSKGRGFLIVDQNLTFLEAFTDTIHLIDHGEQIFQTEGNKFRTEIESLIAI</sequence>